<dbReference type="Gene3D" id="3.60.40.10">
    <property type="entry name" value="PPM-type phosphatase domain"/>
    <property type="match status" value="1"/>
</dbReference>
<proteinExistence type="predicted"/>
<dbReference type="InterPro" id="IPR001789">
    <property type="entry name" value="Sig_transdc_resp-reg_receiver"/>
</dbReference>
<dbReference type="GO" id="GO:0004722">
    <property type="term" value="F:protein serine/threonine phosphatase activity"/>
    <property type="evidence" value="ECO:0007669"/>
    <property type="project" value="UniProtKB-EC"/>
</dbReference>
<keyword evidence="2" id="KW-0597">Phosphoprotein</keyword>
<dbReference type="Gene3D" id="3.40.50.2300">
    <property type="match status" value="1"/>
</dbReference>
<sequence length="379" mass="43765">MSILIVDDNPINLIVIEKILKNEGYPDCIKAHSAQELFDYLRIDSDEPMESEVDLILLDLMMPEIDGLEACRRIKQVDRLKDIPIIIVTALGDSNKLAKALDLGASDYVMKPINKVELMARIRVALRLKYEMDWHIERDRKIRYELDLAKQVQQSVLSQPINDEQIDIRANYYPSSELAGDMYSWFKINEHRYGIILLDTMGHGISSSLVCMYISSVLQDTITELTDPEKVIHELNRYMSQLHNKEHFIHYYFTAIYMVIDTKNKQIEYVNAGHPPAVVFRDSGQVTMMDRGCCAVGFFEKIDIRKSVIRYEEQARIFMFTDGLAEVLDTEGTDGLQELTGKLKRLRNHKVEDYVPLLVPEELRADHEDDMCLVIVTTK</sequence>
<dbReference type="SMART" id="SM00331">
    <property type="entry name" value="PP2C_SIG"/>
    <property type="match status" value="1"/>
</dbReference>
<name>A0ABW3DBH3_9BACL</name>
<reference evidence="5" key="1">
    <citation type="journal article" date="2019" name="Int. J. Syst. Evol. Microbiol.">
        <title>The Global Catalogue of Microorganisms (GCM) 10K type strain sequencing project: providing services to taxonomists for standard genome sequencing and annotation.</title>
        <authorList>
            <consortium name="The Broad Institute Genomics Platform"/>
            <consortium name="The Broad Institute Genome Sequencing Center for Infectious Disease"/>
            <person name="Wu L."/>
            <person name="Ma J."/>
        </authorList>
    </citation>
    <scope>NUCLEOTIDE SEQUENCE [LARGE SCALE GENOMIC DNA]</scope>
    <source>
        <strain evidence="5">CCUG 57263</strain>
    </source>
</reference>
<gene>
    <name evidence="4" type="ORF">ACFQ03_10590</name>
</gene>
<dbReference type="InterPro" id="IPR052016">
    <property type="entry name" value="Bact_Sigma-Reg"/>
</dbReference>
<dbReference type="EMBL" id="JBHTIU010000031">
    <property type="protein sequence ID" value="MFD0869599.1"/>
    <property type="molecule type" value="Genomic_DNA"/>
</dbReference>
<evidence type="ECO:0000313" key="5">
    <source>
        <dbReference type="Proteomes" id="UP001597120"/>
    </source>
</evidence>
<comment type="caution">
    <text evidence="4">The sequence shown here is derived from an EMBL/GenBank/DDBJ whole genome shotgun (WGS) entry which is preliminary data.</text>
</comment>
<dbReference type="SUPFAM" id="SSF81606">
    <property type="entry name" value="PP2C-like"/>
    <property type="match status" value="1"/>
</dbReference>
<dbReference type="InterPro" id="IPR001932">
    <property type="entry name" value="PPM-type_phosphatase-like_dom"/>
</dbReference>
<evidence type="ECO:0000313" key="4">
    <source>
        <dbReference type="EMBL" id="MFD0869599.1"/>
    </source>
</evidence>
<feature type="modified residue" description="4-aspartylphosphate" evidence="2">
    <location>
        <position position="59"/>
    </location>
</feature>
<accession>A0ABW3DBH3</accession>
<dbReference type="Proteomes" id="UP001597120">
    <property type="component" value="Unassembled WGS sequence"/>
</dbReference>
<organism evidence="4 5">
    <name type="scientific">Paenibacillus residui</name>
    <dbReference type="NCBI Taxonomy" id="629724"/>
    <lineage>
        <taxon>Bacteria</taxon>
        <taxon>Bacillati</taxon>
        <taxon>Bacillota</taxon>
        <taxon>Bacilli</taxon>
        <taxon>Bacillales</taxon>
        <taxon>Paenibacillaceae</taxon>
        <taxon>Paenibacillus</taxon>
    </lineage>
</organism>
<dbReference type="Pfam" id="PF07228">
    <property type="entry name" value="SpoIIE"/>
    <property type="match status" value="1"/>
</dbReference>
<dbReference type="EC" id="3.1.3.16" evidence="4"/>
<keyword evidence="1 4" id="KW-0378">Hydrolase</keyword>
<dbReference type="PROSITE" id="PS50110">
    <property type="entry name" value="RESPONSE_REGULATORY"/>
    <property type="match status" value="1"/>
</dbReference>
<dbReference type="SMART" id="SM00448">
    <property type="entry name" value="REC"/>
    <property type="match status" value="1"/>
</dbReference>
<dbReference type="Pfam" id="PF00072">
    <property type="entry name" value="Response_reg"/>
    <property type="match status" value="1"/>
</dbReference>
<keyword evidence="5" id="KW-1185">Reference proteome</keyword>
<dbReference type="PANTHER" id="PTHR43156:SF14">
    <property type="entry name" value="PHOSPHOSERINE PHOSPHATASE RSBP"/>
    <property type="match status" value="1"/>
</dbReference>
<dbReference type="PANTHER" id="PTHR43156">
    <property type="entry name" value="STAGE II SPORULATION PROTEIN E-RELATED"/>
    <property type="match status" value="1"/>
</dbReference>
<feature type="domain" description="Response regulatory" evidence="3">
    <location>
        <begin position="2"/>
        <end position="126"/>
    </location>
</feature>
<dbReference type="SUPFAM" id="SSF52172">
    <property type="entry name" value="CheY-like"/>
    <property type="match status" value="1"/>
</dbReference>
<evidence type="ECO:0000256" key="2">
    <source>
        <dbReference type="PROSITE-ProRule" id="PRU00169"/>
    </source>
</evidence>
<dbReference type="RefSeq" id="WP_144934715.1">
    <property type="nucleotide sequence ID" value="NZ_JBHTIU010000031.1"/>
</dbReference>
<protein>
    <submittedName>
        <fullName evidence="4">PP2C family protein-serine/threonine phosphatase</fullName>
        <ecNumber evidence="4">3.1.3.16</ecNumber>
    </submittedName>
</protein>
<dbReference type="InterPro" id="IPR011006">
    <property type="entry name" value="CheY-like_superfamily"/>
</dbReference>
<dbReference type="InterPro" id="IPR036457">
    <property type="entry name" value="PPM-type-like_dom_sf"/>
</dbReference>
<evidence type="ECO:0000259" key="3">
    <source>
        <dbReference type="PROSITE" id="PS50110"/>
    </source>
</evidence>
<evidence type="ECO:0000256" key="1">
    <source>
        <dbReference type="ARBA" id="ARBA00022801"/>
    </source>
</evidence>